<dbReference type="EMBL" id="KV426100">
    <property type="protein sequence ID" value="KZV88436.1"/>
    <property type="molecule type" value="Genomic_DNA"/>
</dbReference>
<keyword evidence="2" id="KW-1185">Reference proteome</keyword>
<evidence type="ECO:0000313" key="1">
    <source>
        <dbReference type="EMBL" id="KZV88436.1"/>
    </source>
</evidence>
<sequence>MTNDTYPNIVSRNSIEMIPLKNSTSWSGLSTATSIGQSTLMSMLEHDLEDSLSESPSWGSLGMLLLRPSDDSIDSMARLRSDSITNLADLSDSALTASTDMTKAELAAILAPSPTPDTTFYVAKPRPHRAWNGEPYKAQRRPFSILAEMGHVVNAPVKEYEVPTPLNIALLPACLVPGRAARNTACTVDDLPSFDSLQVLSHLKPAPSMEQIKNPNGEIPIFMASAARGEAYGALLDAIGFSATSEVGTSASLSEIYQAYL</sequence>
<accession>A0A165F5Z2</accession>
<proteinExistence type="predicted"/>
<evidence type="ECO:0000313" key="2">
    <source>
        <dbReference type="Proteomes" id="UP000077266"/>
    </source>
</evidence>
<dbReference type="AlphaFoldDB" id="A0A165F5Z2"/>
<dbReference type="OrthoDB" id="10511003at2759"/>
<protein>
    <submittedName>
        <fullName evidence="1">Uncharacterized protein</fullName>
    </submittedName>
</protein>
<reference evidence="1 2" key="1">
    <citation type="journal article" date="2016" name="Mol. Biol. Evol.">
        <title>Comparative Genomics of Early-Diverging Mushroom-Forming Fungi Provides Insights into the Origins of Lignocellulose Decay Capabilities.</title>
        <authorList>
            <person name="Nagy L.G."/>
            <person name="Riley R."/>
            <person name="Tritt A."/>
            <person name="Adam C."/>
            <person name="Daum C."/>
            <person name="Floudas D."/>
            <person name="Sun H."/>
            <person name="Yadav J.S."/>
            <person name="Pangilinan J."/>
            <person name="Larsson K.H."/>
            <person name="Matsuura K."/>
            <person name="Barry K."/>
            <person name="Labutti K."/>
            <person name="Kuo R."/>
            <person name="Ohm R.A."/>
            <person name="Bhattacharya S.S."/>
            <person name="Shirouzu T."/>
            <person name="Yoshinaga Y."/>
            <person name="Martin F.M."/>
            <person name="Grigoriev I.V."/>
            <person name="Hibbett D.S."/>
        </authorList>
    </citation>
    <scope>NUCLEOTIDE SEQUENCE [LARGE SCALE GENOMIC DNA]</scope>
    <source>
        <strain evidence="1 2">HHB12029</strain>
    </source>
</reference>
<dbReference type="InParanoid" id="A0A165F5Z2"/>
<organism evidence="1 2">
    <name type="scientific">Exidia glandulosa HHB12029</name>
    <dbReference type="NCBI Taxonomy" id="1314781"/>
    <lineage>
        <taxon>Eukaryota</taxon>
        <taxon>Fungi</taxon>
        <taxon>Dikarya</taxon>
        <taxon>Basidiomycota</taxon>
        <taxon>Agaricomycotina</taxon>
        <taxon>Agaricomycetes</taxon>
        <taxon>Auriculariales</taxon>
        <taxon>Exidiaceae</taxon>
        <taxon>Exidia</taxon>
    </lineage>
</organism>
<gene>
    <name evidence="1" type="ORF">EXIGLDRAFT_839225</name>
</gene>
<name>A0A165F5Z2_EXIGL</name>
<dbReference type="Proteomes" id="UP000077266">
    <property type="component" value="Unassembled WGS sequence"/>
</dbReference>